<protein>
    <submittedName>
        <fullName evidence="1">Uncharacterized protein</fullName>
    </submittedName>
</protein>
<proteinExistence type="predicted"/>
<gene>
    <name evidence="1" type="ORF">FA13DRAFT_270367</name>
</gene>
<dbReference type="Proteomes" id="UP000298030">
    <property type="component" value="Unassembled WGS sequence"/>
</dbReference>
<name>A0A4Y7SEB9_COPMI</name>
<comment type="caution">
    <text evidence="1">The sequence shown here is derived from an EMBL/GenBank/DDBJ whole genome shotgun (WGS) entry which is preliminary data.</text>
</comment>
<keyword evidence="2" id="KW-1185">Reference proteome</keyword>
<evidence type="ECO:0000313" key="2">
    <source>
        <dbReference type="Proteomes" id="UP000298030"/>
    </source>
</evidence>
<accession>A0A4Y7SEB9</accession>
<dbReference type="AlphaFoldDB" id="A0A4Y7SEB9"/>
<reference evidence="1 2" key="1">
    <citation type="journal article" date="2019" name="Nat. Ecol. Evol.">
        <title>Megaphylogeny resolves global patterns of mushroom evolution.</title>
        <authorList>
            <person name="Varga T."/>
            <person name="Krizsan K."/>
            <person name="Foldi C."/>
            <person name="Dima B."/>
            <person name="Sanchez-Garcia M."/>
            <person name="Sanchez-Ramirez S."/>
            <person name="Szollosi G.J."/>
            <person name="Szarkandi J.G."/>
            <person name="Papp V."/>
            <person name="Albert L."/>
            <person name="Andreopoulos W."/>
            <person name="Angelini C."/>
            <person name="Antonin V."/>
            <person name="Barry K.W."/>
            <person name="Bougher N.L."/>
            <person name="Buchanan P."/>
            <person name="Buyck B."/>
            <person name="Bense V."/>
            <person name="Catcheside P."/>
            <person name="Chovatia M."/>
            <person name="Cooper J."/>
            <person name="Damon W."/>
            <person name="Desjardin D."/>
            <person name="Finy P."/>
            <person name="Geml J."/>
            <person name="Haridas S."/>
            <person name="Hughes K."/>
            <person name="Justo A."/>
            <person name="Karasinski D."/>
            <person name="Kautmanova I."/>
            <person name="Kiss B."/>
            <person name="Kocsube S."/>
            <person name="Kotiranta H."/>
            <person name="LaButti K.M."/>
            <person name="Lechner B.E."/>
            <person name="Liimatainen K."/>
            <person name="Lipzen A."/>
            <person name="Lukacs Z."/>
            <person name="Mihaltcheva S."/>
            <person name="Morgado L.N."/>
            <person name="Niskanen T."/>
            <person name="Noordeloos M.E."/>
            <person name="Ohm R.A."/>
            <person name="Ortiz-Santana B."/>
            <person name="Ovrebo C."/>
            <person name="Racz N."/>
            <person name="Riley R."/>
            <person name="Savchenko A."/>
            <person name="Shiryaev A."/>
            <person name="Soop K."/>
            <person name="Spirin V."/>
            <person name="Szebenyi C."/>
            <person name="Tomsovsky M."/>
            <person name="Tulloss R.E."/>
            <person name="Uehling J."/>
            <person name="Grigoriev I.V."/>
            <person name="Vagvolgyi C."/>
            <person name="Papp T."/>
            <person name="Martin F.M."/>
            <person name="Miettinen O."/>
            <person name="Hibbett D.S."/>
            <person name="Nagy L.G."/>
        </authorList>
    </citation>
    <scope>NUCLEOTIDE SEQUENCE [LARGE SCALE GENOMIC DNA]</scope>
    <source>
        <strain evidence="1 2">FP101781</strain>
    </source>
</reference>
<organism evidence="1 2">
    <name type="scientific">Coprinellus micaceus</name>
    <name type="common">Glistening ink-cap mushroom</name>
    <name type="synonym">Coprinus micaceus</name>
    <dbReference type="NCBI Taxonomy" id="71717"/>
    <lineage>
        <taxon>Eukaryota</taxon>
        <taxon>Fungi</taxon>
        <taxon>Dikarya</taxon>
        <taxon>Basidiomycota</taxon>
        <taxon>Agaricomycotina</taxon>
        <taxon>Agaricomycetes</taxon>
        <taxon>Agaricomycetidae</taxon>
        <taxon>Agaricales</taxon>
        <taxon>Agaricineae</taxon>
        <taxon>Psathyrellaceae</taxon>
        <taxon>Coprinellus</taxon>
    </lineage>
</organism>
<evidence type="ECO:0000313" key="1">
    <source>
        <dbReference type="EMBL" id="TEB20130.1"/>
    </source>
</evidence>
<dbReference type="EMBL" id="QPFP01000154">
    <property type="protein sequence ID" value="TEB20130.1"/>
    <property type="molecule type" value="Genomic_DNA"/>
</dbReference>
<sequence>MLSAHSHCISVQPLLPFAYFRESSEISENFHVTWYLSQTNAVTASWQRGVWALAHSSCRAATRAEVQLPSWNGFNNTFPAIIQCGESSVSWDFLSVSPCLPPWWAGERGPLWQASGVLPRRALHGARPCLAVGPGSRGRPRIFEDSRTSEICKRQ</sequence>